<name>A0ABP1E5C1_9APHY</name>
<keyword evidence="7" id="KW-1185">Reference proteome</keyword>
<evidence type="ECO:0000256" key="3">
    <source>
        <dbReference type="ARBA" id="ARBA00022842"/>
    </source>
</evidence>
<dbReference type="InterPro" id="IPR006073">
    <property type="entry name" value="GTP-bd"/>
</dbReference>
<keyword evidence="4" id="KW-0342">GTP-binding</keyword>
<keyword evidence="3" id="KW-0460">Magnesium</keyword>
<gene>
    <name evidence="6" type="ORF">GFSPODELE1_LOCUS10140</name>
</gene>
<dbReference type="CDD" id="cd01876">
    <property type="entry name" value="YihA_EngB"/>
    <property type="match status" value="1"/>
</dbReference>
<sequence>MILSRGCSVSFARAISNSAATKVFSDAKSAEFLAAAASPSSIPPLHGLPEVIVTGRANVGKSSLLNAVLGRTNLLITSKKPGRTQTLNFYRVGAPPGSLLLVDAPGYGSRGRPEWGKLFDYYVANREQLKRVYILFNAKHGLNDVDRMMLQSLDSQIQSSSGSRFTLQGIITKVDTVGAGAADAVTKIQKDIFEVAPTCLPAIVTSATRRPLYGIEDVRRSIVEACGLGNIQTKSIRS</sequence>
<evidence type="ECO:0000313" key="6">
    <source>
        <dbReference type="EMBL" id="CAL1715261.1"/>
    </source>
</evidence>
<proteinExistence type="predicted"/>
<protein>
    <recommendedName>
        <fullName evidence="5">EngB-type G domain-containing protein</fullName>
    </recommendedName>
</protein>
<dbReference type="EMBL" id="OZ037951">
    <property type="protein sequence ID" value="CAL1715261.1"/>
    <property type="molecule type" value="Genomic_DNA"/>
</dbReference>
<dbReference type="InterPro" id="IPR052279">
    <property type="entry name" value="EngB_GTPase"/>
</dbReference>
<dbReference type="InterPro" id="IPR030393">
    <property type="entry name" value="G_ENGB_dom"/>
</dbReference>
<dbReference type="PROSITE" id="PS51706">
    <property type="entry name" value="G_ENGB"/>
    <property type="match status" value="1"/>
</dbReference>
<dbReference type="Gene3D" id="3.40.50.300">
    <property type="entry name" value="P-loop containing nucleotide triphosphate hydrolases"/>
    <property type="match status" value="1"/>
</dbReference>
<dbReference type="SUPFAM" id="SSF52540">
    <property type="entry name" value="P-loop containing nucleoside triphosphate hydrolases"/>
    <property type="match status" value="1"/>
</dbReference>
<evidence type="ECO:0000256" key="4">
    <source>
        <dbReference type="ARBA" id="ARBA00023134"/>
    </source>
</evidence>
<dbReference type="PANTHER" id="PTHR46498">
    <property type="entry name" value="GTP-BINDING PROTEIN 8"/>
    <property type="match status" value="1"/>
</dbReference>
<evidence type="ECO:0000256" key="1">
    <source>
        <dbReference type="ARBA" id="ARBA00022723"/>
    </source>
</evidence>
<reference evidence="7" key="1">
    <citation type="submission" date="2024-04" db="EMBL/GenBank/DDBJ databases">
        <authorList>
            <person name="Shaw F."/>
            <person name="Minotto A."/>
        </authorList>
    </citation>
    <scope>NUCLEOTIDE SEQUENCE [LARGE SCALE GENOMIC DNA]</scope>
</reference>
<organism evidence="6 7">
    <name type="scientific">Somion occarium</name>
    <dbReference type="NCBI Taxonomy" id="3059160"/>
    <lineage>
        <taxon>Eukaryota</taxon>
        <taxon>Fungi</taxon>
        <taxon>Dikarya</taxon>
        <taxon>Basidiomycota</taxon>
        <taxon>Agaricomycotina</taxon>
        <taxon>Agaricomycetes</taxon>
        <taxon>Polyporales</taxon>
        <taxon>Cerrenaceae</taxon>
        <taxon>Somion</taxon>
    </lineage>
</organism>
<dbReference type="Pfam" id="PF01926">
    <property type="entry name" value="MMR_HSR1"/>
    <property type="match status" value="1"/>
</dbReference>
<evidence type="ECO:0000259" key="5">
    <source>
        <dbReference type="PROSITE" id="PS51706"/>
    </source>
</evidence>
<feature type="domain" description="EngB-type G" evidence="5">
    <location>
        <begin position="47"/>
        <end position="228"/>
    </location>
</feature>
<keyword evidence="1" id="KW-0479">Metal-binding</keyword>
<evidence type="ECO:0000313" key="7">
    <source>
        <dbReference type="Proteomes" id="UP001497453"/>
    </source>
</evidence>
<accession>A0ABP1E5C1</accession>
<dbReference type="Proteomes" id="UP001497453">
    <property type="component" value="Chromosome 8"/>
</dbReference>
<dbReference type="PANTHER" id="PTHR46498:SF1">
    <property type="entry name" value="GTP-BINDING PROTEIN 8"/>
    <property type="match status" value="1"/>
</dbReference>
<dbReference type="InterPro" id="IPR027417">
    <property type="entry name" value="P-loop_NTPase"/>
</dbReference>
<keyword evidence="2" id="KW-0547">Nucleotide-binding</keyword>
<evidence type="ECO:0000256" key="2">
    <source>
        <dbReference type="ARBA" id="ARBA00022741"/>
    </source>
</evidence>